<name>A0A8K2A8G8_9CYAN</name>
<feature type="region of interest" description="Disordered" evidence="1">
    <location>
        <begin position="389"/>
        <end position="409"/>
    </location>
</feature>
<keyword evidence="2" id="KW-0472">Membrane</keyword>
<sequence length="409" mass="46009">MHSAQPQTASLLDKLQSDPAFEHLREQARQGQVETKPSITVSGFLFLRGLLLADPKGFYGTAYVPQKLKQDAKHTAWVVSGSNLVDFVGNWPLFFFAFNTFGTLPALFVSGVINLCLLKMGNDLAAGTARRRAGNRAWSAWATAGLLTLNLVQTIASGVGVELFNNQSQLSQQRAADLIELQQQQVEDLKTPSTPRYDEVKAQCEAGQAQLEALPRTHHRWDSLYVQLYGAFGDQTDWSQEPLETAPICEQAKLSLAQSYKTYETAKAHLEQNLAQRVALGNDVVFIQRFYPAIYDENFDADGYLLSGVEAVQYAFNNFFAHLAKGQVDRIALSLLFFSVSILTSVAACAMTFTFARREDTQQSWDERVRRERDRWLYHQWQLFQAQKENTPHRDLSSSSAMQTAHRNN</sequence>
<evidence type="ECO:0000313" key="3">
    <source>
        <dbReference type="EMBL" id="NCJ07090.1"/>
    </source>
</evidence>
<keyword evidence="4" id="KW-1185">Reference proteome</keyword>
<evidence type="ECO:0000256" key="1">
    <source>
        <dbReference type="SAM" id="MobiDB-lite"/>
    </source>
</evidence>
<organism evidence="3 4">
    <name type="scientific">Petrachloros mirabilis ULC683</name>
    <dbReference type="NCBI Taxonomy" id="2781853"/>
    <lineage>
        <taxon>Bacteria</taxon>
        <taxon>Bacillati</taxon>
        <taxon>Cyanobacteriota</taxon>
        <taxon>Cyanophyceae</taxon>
        <taxon>Synechococcales</taxon>
        <taxon>Petrachlorosaceae</taxon>
        <taxon>Petrachloros</taxon>
        <taxon>Petrachloros mirabilis</taxon>
    </lineage>
</organism>
<dbReference type="EMBL" id="WVIC01000021">
    <property type="protein sequence ID" value="NCJ07090.1"/>
    <property type="molecule type" value="Genomic_DNA"/>
</dbReference>
<feature type="transmembrane region" description="Helical" evidence="2">
    <location>
        <begin position="93"/>
        <end position="117"/>
    </location>
</feature>
<feature type="compositionally biased region" description="Polar residues" evidence="1">
    <location>
        <begin position="397"/>
        <end position="409"/>
    </location>
</feature>
<keyword evidence="2" id="KW-1133">Transmembrane helix</keyword>
<gene>
    <name evidence="3" type="ORF">GS597_11335</name>
</gene>
<keyword evidence="2" id="KW-0812">Transmembrane</keyword>
<reference evidence="3" key="1">
    <citation type="submission" date="2019-12" db="EMBL/GenBank/DDBJ databases">
        <title>High-Quality draft genome sequences of three cyanobacteria isolated from the limestone walls of the Old Cathedral of Coimbra.</title>
        <authorList>
            <person name="Tiago I."/>
            <person name="Soares F."/>
            <person name="Portugal A."/>
        </authorList>
    </citation>
    <scope>NUCLEOTIDE SEQUENCE [LARGE SCALE GENOMIC DNA]</scope>
    <source>
        <strain evidence="3">C</strain>
    </source>
</reference>
<dbReference type="Proteomes" id="UP000607397">
    <property type="component" value="Unassembled WGS sequence"/>
</dbReference>
<comment type="caution">
    <text evidence="3">The sequence shown here is derived from an EMBL/GenBank/DDBJ whole genome shotgun (WGS) entry which is preliminary data.</text>
</comment>
<proteinExistence type="predicted"/>
<evidence type="ECO:0000313" key="4">
    <source>
        <dbReference type="Proteomes" id="UP000607397"/>
    </source>
</evidence>
<feature type="transmembrane region" description="Helical" evidence="2">
    <location>
        <begin position="138"/>
        <end position="161"/>
    </location>
</feature>
<dbReference type="RefSeq" id="WP_161825571.1">
    <property type="nucleotide sequence ID" value="NZ_WVIC01000021.1"/>
</dbReference>
<feature type="transmembrane region" description="Helical" evidence="2">
    <location>
        <begin position="331"/>
        <end position="356"/>
    </location>
</feature>
<accession>A0A8K2A8G8</accession>
<dbReference type="AlphaFoldDB" id="A0A8K2A8G8"/>
<protein>
    <submittedName>
        <fullName evidence="3">Uncharacterized protein</fullName>
    </submittedName>
</protein>
<evidence type="ECO:0000256" key="2">
    <source>
        <dbReference type="SAM" id="Phobius"/>
    </source>
</evidence>